<organism evidence="3 4">
    <name type="scientific">Parapedobacter indicus</name>
    <dbReference type="NCBI Taxonomy" id="1477437"/>
    <lineage>
        <taxon>Bacteria</taxon>
        <taxon>Pseudomonadati</taxon>
        <taxon>Bacteroidota</taxon>
        <taxon>Sphingobacteriia</taxon>
        <taxon>Sphingobacteriales</taxon>
        <taxon>Sphingobacteriaceae</taxon>
        <taxon>Parapedobacter</taxon>
    </lineage>
</organism>
<feature type="transmembrane region" description="Helical" evidence="2">
    <location>
        <begin position="20"/>
        <end position="41"/>
    </location>
</feature>
<dbReference type="EMBL" id="FOQO01000002">
    <property type="protein sequence ID" value="SFI04428.1"/>
    <property type="molecule type" value="Genomic_DNA"/>
</dbReference>
<dbReference type="Proteomes" id="UP000198670">
    <property type="component" value="Unassembled WGS sequence"/>
</dbReference>
<protein>
    <recommendedName>
        <fullName evidence="5">CarboxypepD_reg-like domain-containing protein</fullName>
    </recommendedName>
</protein>
<evidence type="ECO:0000313" key="3">
    <source>
        <dbReference type="EMBL" id="SFI04428.1"/>
    </source>
</evidence>
<feature type="region of interest" description="Disordered" evidence="1">
    <location>
        <begin position="159"/>
        <end position="182"/>
    </location>
</feature>
<sequence length="274" mass="31145">MIEPTYRSNMQCLKFIPPILSILSYQALHVILVLSIVGYAVPTCAHSARTILQDSTLTGYVLELESGEPLQYVEIKNLTTGELVESRADGRFSIAVKKNGRLQFEYPGYRTDTLVVIEFDIKRVYLTSDGSAIQIDEVQIQAMTDTRLAAEIKRAEKEGQFTETSQQRGGVRISPSRWFGNEGRQARQRHKQLLAEQERRKIDARFTPEVITSLTPLKGQELELYMTKYRPTVDFLSTADEADLRLYIMDTYAAFKKLTPEQRADIKAPTDESP</sequence>
<dbReference type="AlphaFoldDB" id="A0A1I3EZP5"/>
<keyword evidence="2" id="KW-1133">Transmembrane helix</keyword>
<keyword evidence="4" id="KW-1185">Reference proteome</keyword>
<keyword evidence="2" id="KW-0472">Membrane</keyword>
<evidence type="ECO:0000256" key="1">
    <source>
        <dbReference type="SAM" id="MobiDB-lite"/>
    </source>
</evidence>
<name>A0A1I3EZP5_9SPHI</name>
<dbReference type="InterPro" id="IPR008969">
    <property type="entry name" value="CarboxyPept-like_regulatory"/>
</dbReference>
<gene>
    <name evidence="3" type="ORF">SAMN05444682_10293</name>
</gene>
<reference evidence="3 4" key="1">
    <citation type="submission" date="2016-10" db="EMBL/GenBank/DDBJ databases">
        <authorList>
            <person name="de Groot N.N."/>
        </authorList>
    </citation>
    <scope>NUCLEOTIDE SEQUENCE [LARGE SCALE GENOMIC DNA]</scope>
    <source>
        <strain evidence="3 4">RK1</strain>
    </source>
</reference>
<proteinExistence type="predicted"/>
<evidence type="ECO:0000313" key="4">
    <source>
        <dbReference type="Proteomes" id="UP000198670"/>
    </source>
</evidence>
<evidence type="ECO:0000256" key="2">
    <source>
        <dbReference type="SAM" id="Phobius"/>
    </source>
</evidence>
<accession>A0A1I3EZP5</accession>
<evidence type="ECO:0008006" key="5">
    <source>
        <dbReference type="Google" id="ProtNLM"/>
    </source>
</evidence>
<dbReference type="SUPFAM" id="SSF49464">
    <property type="entry name" value="Carboxypeptidase regulatory domain-like"/>
    <property type="match status" value="1"/>
</dbReference>
<dbReference type="STRING" id="1477437.SAMN05444682_10293"/>
<keyword evidence="2" id="KW-0812">Transmembrane</keyword>